<comment type="similarity">
    <text evidence="1">Belongs to the peptidase C48 family.</text>
</comment>
<keyword evidence="9" id="KW-1185">Reference proteome</keyword>
<name>A0A6G0YXA4_APHCR</name>
<comment type="caution">
    <text evidence="8">The sequence shown here is derived from an EMBL/GenBank/DDBJ whole genome shotgun (WGS) entry which is preliminary data.</text>
</comment>
<evidence type="ECO:0000256" key="3">
    <source>
        <dbReference type="ARBA" id="ARBA00022670"/>
    </source>
</evidence>
<dbReference type="GO" id="GO:0005634">
    <property type="term" value="C:nucleus"/>
    <property type="evidence" value="ECO:0007669"/>
    <property type="project" value="TreeGrafter"/>
</dbReference>
<feature type="compositionally biased region" description="Acidic residues" evidence="6">
    <location>
        <begin position="685"/>
        <end position="697"/>
    </location>
</feature>
<proteinExistence type="inferred from homology"/>
<dbReference type="EMBL" id="VUJU01002112">
    <property type="protein sequence ID" value="KAF0762549.1"/>
    <property type="molecule type" value="Genomic_DNA"/>
</dbReference>
<dbReference type="PROSITE" id="PS50600">
    <property type="entry name" value="ULP_PROTEASE"/>
    <property type="match status" value="1"/>
</dbReference>
<evidence type="ECO:0000259" key="7">
    <source>
        <dbReference type="PROSITE" id="PS50600"/>
    </source>
</evidence>
<dbReference type="InterPro" id="IPR003653">
    <property type="entry name" value="Peptidase_C48_C"/>
</dbReference>
<feature type="compositionally biased region" description="Basic residues" evidence="6">
    <location>
        <begin position="709"/>
        <end position="723"/>
    </location>
</feature>
<dbReference type="SUPFAM" id="SSF54001">
    <property type="entry name" value="Cysteine proteinases"/>
    <property type="match status" value="1"/>
</dbReference>
<keyword evidence="3 8" id="KW-0645">Protease</keyword>
<dbReference type="GO" id="GO:0006508">
    <property type="term" value="P:proteolysis"/>
    <property type="evidence" value="ECO:0007669"/>
    <property type="project" value="UniProtKB-KW"/>
</dbReference>
<dbReference type="InterPro" id="IPR038765">
    <property type="entry name" value="Papain-like_cys_pep_sf"/>
</dbReference>
<evidence type="ECO:0000256" key="2">
    <source>
        <dbReference type="ARBA" id="ARBA00022553"/>
    </source>
</evidence>
<dbReference type="PANTHER" id="PTHR46896:SF3">
    <property type="entry name" value="FI06413P-RELATED"/>
    <property type="match status" value="1"/>
</dbReference>
<evidence type="ECO:0000256" key="4">
    <source>
        <dbReference type="ARBA" id="ARBA00022786"/>
    </source>
</evidence>
<evidence type="ECO:0000313" key="8">
    <source>
        <dbReference type="EMBL" id="KAF0762549.1"/>
    </source>
</evidence>
<dbReference type="InterPro" id="IPR051947">
    <property type="entry name" value="Sentrin-specific_protease"/>
</dbReference>
<keyword evidence="2" id="KW-0597">Phosphoprotein</keyword>
<feature type="region of interest" description="Disordered" evidence="6">
    <location>
        <begin position="494"/>
        <end position="575"/>
    </location>
</feature>
<keyword evidence="4" id="KW-0833">Ubl conjugation pathway</keyword>
<dbReference type="OrthoDB" id="442460at2759"/>
<dbReference type="Gene3D" id="3.40.395.10">
    <property type="entry name" value="Adenoviral Proteinase, Chain A"/>
    <property type="match status" value="1"/>
</dbReference>
<dbReference type="Pfam" id="PF02902">
    <property type="entry name" value="Peptidase_C48"/>
    <property type="match status" value="1"/>
</dbReference>
<evidence type="ECO:0000256" key="1">
    <source>
        <dbReference type="ARBA" id="ARBA00005234"/>
    </source>
</evidence>
<accession>A0A6G0YXA4</accession>
<dbReference type="GO" id="GO:0070139">
    <property type="term" value="F:SUMO-specific endopeptidase activity"/>
    <property type="evidence" value="ECO:0007669"/>
    <property type="project" value="TreeGrafter"/>
</dbReference>
<feature type="compositionally biased region" description="Polar residues" evidence="6">
    <location>
        <begin position="517"/>
        <end position="540"/>
    </location>
</feature>
<dbReference type="GO" id="GO:0005737">
    <property type="term" value="C:cytoplasm"/>
    <property type="evidence" value="ECO:0007669"/>
    <property type="project" value="TreeGrafter"/>
</dbReference>
<dbReference type="AlphaFoldDB" id="A0A6G0YXA4"/>
<dbReference type="Proteomes" id="UP000478052">
    <property type="component" value="Unassembled WGS sequence"/>
</dbReference>
<protein>
    <submittedName>
        <fullName evidence="8">Sentrin-specific protease 7</fullName>
    </submittedName>
</protein>
<feature type="domain" description="Ubiquitin-like protease family profile" evidence="7">
    <location>
        <begin position="172"/>
        <end position="435"/>
    </location>
</feature>
<evidence type="ECO:0000256" key="5">
    <source>
        <dbReference type="ARBA" id="ARBA00022801"/>
    </source>
</evidence>
<feature type="region of interest" description="Disordered" evidence="6">
    <location>
        <begin position="685"/>
        <end position="723"/>
    </location>
</feature>
<keyword evidence="5" id="KW-0378">Hydrolase</keyword>
<organism evidence="8 9">
    <name type="scientific">Aphis craccivora</name>
    <name type="common">Cowpea aphid</name>
    <dbReference type="NCBI Taxonomy" id="307492"/>
    <lineage>
        <taxon>Eukaryota</taxon>
        <taxon>Metazoa</taxon>
        <taxon>Ecdysozoa</taxon>
        <taxon>Arthropoda</taxon>
        <taxon>Hexapoda</taxon>
        <taxon>Insecta</taxon>
        <taxon>Pterygota</taxon>
        <taxon>Neoptera</taxon>
        <taxon>Paraneoptera</taxon>
        <taxon>Hemiptera</taxon>
        <taxon>Sternorrhyncha</taxon>
        <taxon>Aphidomorpha</taxon>
        <taxon>Aphidoidea</taxon>
        <taxon>Aphididae</taxon>
        <taxon>Aphidini</taxon>
        <taxon>Aphis</taxon>
        <taxon>Aphis</taxon>
    </lineage>
</organism>
<dbReference type="PANTHER" id="PTHR46896">
    <property type="entry name" value="SENTRIN-SPECIFIC PROTEASE"/>
    <property type="match status" value="1"/>
</dbReference>
<evidence type="ECO:0000256" key="6">
    <source>
        <dbReference type="SAM" id="MobiDB-lite"/>
    </source>
</evidence>
<gene>
    <name evidence="8" type="ORF">FWK35_00011945</name>
</gene>
<evidence type="ECO:0000313" key="9">
    <source>
        <dbReference type="Proteomes" id="UP000478052"/>
    </source>
</evidence>
<dbReference type="GO" id="GO:0016926">
    <property type="term" value="P:protein desumoylation"/>
    <property type="evidence" value="ECO:0007669"/>
    <property type="project" value="TreeGrafter"/>
</dbReference>
<reference evidence="8 9" key="1">
    <citation type="submission" date="2019-08" db="EMBL/GenBank/DDBJ databases">
        <title>Whole genome of Aphis craccivora.</title>
        <authorList>
            <person name="Voronova N.V."/>
            <person name="Shulinski R.S."/>
            <person name="Bandarenka Y.V."/>
            <person name="Zhorov D.G."/>
            <person name="Warner D."/>
        </authorList>
    </citation>
    <scope>NUCLEOTIDE SEQUENCE [LARGE SCALE GENOMIC DNA]</scope>
    <source>
        <strain evidence="8">180601</strain>
        <tissue evidence="8">Whole Body</tissue>
    </source>
</reference>
<feature type="compositionally biased region" description="Low complexity" evidence="6">
    <location>
        <begin position="551"/>
        <end position="563"/>
    </location>
</feature>
<sequence length="723" mass="84796">MPYICQEDINAQFSPIKFVEINILCGLLEPEPVTIDLQMDNVVKILGYYGENPLIIIYTNHLAAAGIQYLLNMNEDNKNHFYDPLSKDVTLNKIVWFFNLKRPEIQHLEKLLLKLSKKKYAPLTLNQVNTILCSTIQDEEEIRRLEKQKADEEQARINATTILEDRLGERSAVIKINDYKMLNTNVYINDRLIEFYLNYWYTQKLTEEDRKRTYVFSTYFYTTLAKSYNPSNYPAHYTASQIRHQKVKKWTKNVDIFKKDFVFIPVNENYHWFMAVVCFPYLSGKVNMKDGTPVKAPDDNAGRYPVPPVDNVAPGRMEADPNVEDLWLFDMASPSNLLIKQGISYEIDAAITKRSRRIQVKRPCILLFDSLSGGVNRARITATLRDWLEQEYMAKYKGKKKDFSPKAIKGALLRLPQQPNYTDCGLFAIHFFKRFFERPIVDYTLPIRHLENWFSIDEVAKNCQKRRELQGIIFARMKVRGSVLPDGIKLPPLNFTDPPIKSPHNPDQKNANPADVLNSTNRINSSSLRPSTSYYQSNPSPEFHDHVVVQNNNGYHNHPYYGNHDYDDSDYDIDSYDDDEVERQFDEDDQYDEGSPENYEEDYDIEEYYADLQNQREYFPENTQQVDDNEDPMFELVTARVVPNLCNHCTTLPLRNYINIQNISNEIRQTFSSNNRDYDDYEIEGDEEIDEEEEEEERNFNESNSTTNHNRRKMHFNHSRLSN</sequence>